<proteinExistence type="predicted"/>
<dbReference type="Gene3D" id="3.30.200.20">
    <property type="entry name" value="Phosphorylase Kinase, domain 1"/>
    <property type="match status" value="1"/>
</dbReference>
<dbReference type="SUPFAM" id="SSF56112">
    <property type="entry name" value="Protein kinase-like (PK-like)"/>
    <property type="match status" value="1"/>
</dbReference>
<dbReference type="PROSITE" id="PS00107">
    <property type="entry name" value="PROTEIN_KINASE_ATP"/>
    <property type="match status" value="1"/>
</dbReference>
<dbReference type="InterPro" id="IPR017441">
    <property type="entry name" value="Protein_kinase_ATP_BS"/>
</dbReference>
<dbReference type="PANTHER" id="PTHR24419">
    <property type="entry name" value="INTERLEUKIN-1 RECEPTOR-ASSOCIATED KINASE"/>
    <property type="match status" value="1"/>
</dbReference>
<keyword evidence="1" id="KW-0547">Nucleotide-binding</keyword>
<gene>
    <name evidence="2" type="primary">HASPIN</name>
    <name evidence="2" type="ORF">Anas_09643</name>
</gene>
<dbReference type="GO" id="GO:0000278">
    <property type="term" value="P:mitotic cell cycle"/>
    <property type="evidence" value="ECO:0007669"/>
    <property type="project" value="TreeGrafter"/>
</dbReference>
<accession>A0A5N5T0G9</accession>
<evidence type="ECO:0000313" key="3">
    <source>
        <dbReference type="Proteomes" id="UP000326759"/>
    </source>
</evidence>
<dbReference type="AlphaFoldDB" id="A0A5N5T0G9"/>
<dbReference type="GO" id="GO:0072354">
    <property type="term" value="F:histone H3T3 kinase activity"/>
    <property type="evidence" value="ECO:0007669"/>
    <property type="project" value="TreeGrafter"/>
</dbReference>
<dbReference type="InterPro" id="IPR011009">
    <property type="entry name" value="Kinase-like_dom_sf"/>
</dbReference>
<keyword evidence="1" id="KW-0067">ATP-binding</keyword>
<dbReference type="GO" id="GO:0005634">
    <property type="term" value="C:nucleus"/>
    <property type="evidence" value="ECO:0007669"/>
    <property type="project" value="TreeGrafter"/>
</dbReference>
<dbReference type="GO" id="GO:0005524">
    <property type="term" value="F:ATP binding"/>
    <property type="evidence" value="ECO:0007669"/>
    <property type="project" value="UniProtKB-UniRule"/>
</dbReference>
<dbReference type="GO" id="GO:0035556">
    <property type="term" value="P:intracellular signal transduction"/>
    <property type="evidence" value="ECO:0007669"/>
    <property type="project" value="TreeGrafter"/>
</dbReference>
<protein>
    <submittedName>
        <fullName evidence="2">Serine/threonine-protein kinase haspin-like protein</fullName>
    </submittedName>
</protein>
<keyword evidence="3" id="KW-1185">Reference proteome</keyword>
<organism evidence="2 3">
    <name type="scientific">Armadillidium nasatum</name>
    <dbReference type="NCBI Taxonomy" id="96803"/>
    <lineage>
        <taxon>Eukaryota</taxon>
        <taxon>Metazoa</taxon>
        <taxon>Ecdysozoa</taxon>
        <taxon>Arthropoda</taxon>
        <taxon>Crustacea</taxon>
        <taxon>Multicrustacea</taxon>
        <taxon>Malacostraca</taxon>
        <taxon>Eumalacostraca</taxon>
        <taxon>Peracarida</taxon>
        <taxon>Isopoda</taxon>
        <taxon>Oniscidea</taxon>
        <taxon>Crinocheta</taxon>
        <taxon>Armadillidiidae</taxon>
        <taxon>Armadillidium</taxon>
    </lineage>
</organism>
<keyword evidence="2" id="KW-0808">Transferase</keyword>
<reference evidence="2 3" key="1">
    <citation type="journal article" date="2019" name="PLoS Biol.">
        <title>Sex chromosomes control vertical transmission of feminizing Wolbachia symbionts in an isopod.</title>
        <authorList>
            <person name="Becking T."/>
            <person name="Chebbi M.A."/>
            <person name="Giraud I."/>
            <person name="Moumen B."/>
            <person name="Laverre T."/>
            <person name="Caubet Y."/>
            <person name="Peccoud J."/>
            <person name="Gilbert C."/>
            <person name="Cordaux R."/>
        </authorList>
    </citation>
    <scope>NUCLEOTIDE SEQUENCE [LARGE SCALE GENOMIC DNA]</scope>
    <source>
        <strain evidence="2">ANa2</strain>
        <tissue evidence="2">Whole body excluding digestive tract and cuticle</tissue>
    </source>
</reference>
<dbReference type="OrthoDB" id="21018at2759"/>
<dbReference type="Proteomes" id="UP000326759">
    <property type="component" value="Unassembled WGS sequence"/>
</dbReference>
<keyword evidence="2" id="KW-0418">Kinase</keyword>
<comment type="caution">
    <text evidence="2">The sequence shown here is derived from an EMBL/GenBank/DDBJ whole genome shotgun (WGS) entry which is preliminary data.</text>
</comment>
<sequence length="132" mass="15218">MKRLFQNKKDIKAFSKVPVFRLYTLGEVLCGQKIGEGVFGEVFSITHPESEKTVLKIIPIEGDLPINGERQKTFEEMMPEIVISRCLSNLREDNQENSCSNFVFLNKAHLLIGNYSSQMLKLWDEYDEKKVS</sequence>
<dbReference type="GO" id="GO:0005737">
    <property type="term" value="C:cytoplasm"/>
    <property type="evidence" value="ECO:0007669"/>
    <property type="project" value="TreeGrafter"/>
</dbReference>
<name>A0A5N5T0G9_9CRUS</name>
<dbReference type="PANTHER" id="PTHR24419:SF18">
    <property type="entry name" value="SERINE_THREONINE-PROTEIN KINASE HASPIN"/>
    <property type="match status" value="1"/>
</dbReference>
<evidence type="ECO:0000313" key="2">
    <source>
        <dbReference type="EMBL" id="KAB7498410.1"/>
    </source>
</evidence>
<dbReference type="EMBL" id="SEYY01019315">
    <property type="protein sequence ID" value="KAB7498410.1"/>
    <property type="molecule type" value="Genomic_DNA"/>
</dbReference>
<evidence type="ECO:0000256" key="1">
    <source>
        <dbReference type="PROSITE-ProRule" id="PRU10141"/>
    </source>
</evidence>
<feature type="binding site" evidence="1">
    <location>
        <position position="56"/>
    </location>
    <ligand>
        <name>ATP</name>
        <dbReference type="ChEBI" id="CHEBI:30616"/>
    </ligand>
</feature>